<sequence length="242" mass="26212">MINRRTVLKAGLALISTATAAAIYRPAGAAQRILFGGSRWLAKETPPPVPVDPTQRVFFTDAEAAQIKAIFDRLIPADELSVSASEAGCVAFIDHQLAGSYGDGAWKYQAGPYAKGTGSQGDQSPLTPAQLYRKGLAEIDAHCRQTLGHPFEALTADQQDHVLEQMDAGKLPMNTIDSGTFFKQLLANVQEGFFADPIYGGNKDMAGWKMIGFPGARYDYRDYVEMKGKPMNIEPVSLAGRI</sequence>
<feature type="chain" id="PRO_5010332585" evidence="1">
    <location>
        <begin position="21"/>
        <end position="242"/>
    </location>
</feature>
<evidence type="ECO:0000313" key="2">
    <source>
        <dbReference type="EMBL" id="SDR55504.1"/>
    </source>
</evidence>
<dbReference type="AlphaFoldDB" id="A0A1H1JZW3"/>
<protein>
    <submittedName>
        <fullName evidence="2">Gluconate 2-dehydrogenase gamma chain</fullName>
    </submittedName>
</protein>
<accession>A0A1H1JZW3</accession>
<keyword evidence="3" id="KW-1185">Reference proteome</keyword>
<evidence type="ECO:0000256" key="1">
    <source>
        <dbReference type="SAM" id="SignalP"/>
    </source>
</evidence>
<evidence type="ECO:0000313" key="3">
    <source>
        <dbReference type="Proteomes" id="UP000183487"/>
    </source>
</evidence>
<gene>
    <name evidence="2" type="ORF">SAMN05443245_7707</name>
</gene>
<dbReference type="EMBL" id="FNKP01000004">
    <property type="protein sequence ID" value="SDR55504.1"/>
    <property type="molecule type" value="Genomic_DNA"/>
</dbReference>
<name>A0A1H1JZW3_9BURK</name>
<feature type="signal peptide" evidence="1">
    <location>
        <begin position="1"/>
        <end position="20"/>
    </location>
</feature>
<keyword evidence="1" id="KW-0732">Signal</keyword>
<organism evidence="2 3">
    <name type="scientific">Paraburkholderia fungorum</name>
    <dbReference type="NCBI Taxonomy" id="134537"/>
    <lineage>
        <taxon>Bacteria</taxon>
        <taxon>Pseudomonadati</taxon>
        <taxon>Pseudomonadota</taxon>
        <taxon>Betaproteobacteria</taxon>
        <taxon>Burkholderiales</taxon>
        <taxon>Burkholderiaceae</taxon>
        <taxon>Paraburkholderia</taxon>
    </lineage>
</organism>
<dbReference type="InterPro" id="IPR006311">
    <property type="entry name" value="TAT_signal"/>
</dbReference>
<dbReference type="Pfam" id="PF13618">
    <property type="entry name" value="Gluconate_2-dh3"/>
    <property type="match status" value="1"/>
</dbReference>
<proteinExistence type="predicted"/>
<dbReference type="InterPro" id="IPR027056">
    <property type="entry name" value="Gluconate_2DH_su3"/>
</dbReference>
<dbReference type="Proteomes" id="UP000183487">
    <property type="component" value="Unassembled WGS sequence"/>
</dbReference>
<dbReference type="PROSITE" id="PS51318">
    <property type="entry name" value="TAT"/>
    <property type="match status" value="1"/>
</dbReference>
<dbReference type="RefSeq" id="WP_216350666.1">
    <property type="nucleotide sequence ID" value="NZ_FNKP01000004.1"/>
</dbReference>
<reference evidence="3" key="1">
    <citation type="submission" date="2016-10" db="EMBL/GenBank/DDBJ databases">
        <authorList>
            <person name="Varghese N."/>
            <person name="Submissions S."/>
        </authorList>
    </citation>
    <scope>NUCLEOTIDE SEQUENCE [LARGE SCALE GENOMIC DNA]</scope>
    <source>
        <strain evidence="3">GAS106B</strain>
    </source>
</reference>